<evidence type="ECO:0000313" key="1">
    <source>
        <dbReference type="EMBL" id="ABQ20153.1"/>
    </source>
</evidence>
<dbReference type="EMBL" id="CP000627">
    <property type="protein sequence ID" value="ABQ20153.1"/>
    <property type="molecule type" value="Genomic_DNA"/>
</dbReference>
<dbReference type="Proteomes" id="UP000000249">
    <property type="component" value="Chromosome 1"/>
</dbReference>
<reference evidence="1 2" key="1">
    <citation type="submission" date="2007-03" db="EMBL/GenBank/DDBJ databases">
        <authorList>
            <person name="Heidelberg J."/>
        </authorList>
    </citation>
    <scope>NUCLEOTIDE SEQUENCE [LARGE SCALE GENOMIC DNA]</scope>
    <source>
        <strain evidence="2">ATCC 39541 / Classical Ogawa 395 / O395</strain>
    </source>
</reference>
<protein>
    <submittedName>
        <fullName evidence="1">Uncharacterized protein</fullName>
    </submittedName>
</protein>
<organism evidence="1 2">
    <name type="scientific">Vibrio cholerae serotype O1 (strain ATCC 39541 / Classical Ogawa 395 / O395)</name>
    <dbReference type="NCBI Taxonomy" id="345073"/>
    <lineage>
        <taxon>Bacteria</taxon>
        <taxon>Pseudomonadati</taxon>
        <taxon>Pseudomonadota</taxon>
        <taxon>Gammaproteobacteria</taxon>
        <taxon>Vibrionales</taxon>
        <taxon>Vibrionaceae</taxon>
        <taxon>Vibrio</taxon>
    </lineage>
</organism>
<sequence length="45" mass="5328">MVYIVKERSSWRSASEEAAILARIDFVSNTFFNFLFWPVEASIWL</sequence>
<proteinExistence type="predicted"/>
<name>A0A0H3AJ94_VIBC3</name>
<dbReference type="AlphaFoldDB" id="A0A0H3AJ94"/>
<dbReference type="KEGG" id="vco:VC0395_A2705"/>
<evidence type="ECO:0000313" key="2">
    <source>
        <dbReference type="Proteomes" id="UP000000249"/>
    </source>
</evidence>
<gene>
    <name evidence="1" type="ordered locus">VC0395_A2705</name>
</gene>
<accession>A0A0H3AJ94</accession>